<proteinExistence type="predicted"/>
<comment type="caution">
    <text evidence="2">The sequence shown here is derived from an EMBL/GenBank/DDBJ whole genome shotgun (WGS) entry which is preliminary data.</text>
</comment>
<evidence type="ECO:0000313" key="2">
    <source>
        <dbReference type="EMBL" id="MFC7124887.1"/>
    </source>
</evidence>
<dbReference type="RefSeq" id="WP_267638338.1">
    <property type="nucleotide sequence ID" value="NZ_JAODIY010000013.1"/>
</dbReference>
<evidence type="ECO:0000313" key="3">
    <source>
        <dbReference type="Proteomes" id="UP001596414"/>
    </source>
</evidence>
<reference evidence="2 3" key="1">
    <citation type="journal article" date="2014" name="Int. J. Syst. Evol. Microbiol.">
        <title>Complete genome sequence of Corynebacterium casei LMG S-19264T (=DSM 44701T), isolated from a smear-ripened cheese.</title>
        <authorList>
            <consortium name="US DOE Joint Genome Institute (JGI-PGF)"/>
            <person name="Walter F."/>
            <person name="Albersmeier A."/>
            <person name="Kalinowski J."/>
            <person name="Ruckert C."/>
        </authorList>
    </citation>
    <scope>NUCLEOTIDE SEQUENCE [LARGE SCALE GENOMIC DNA]</scope>
    <source>
        <strain evidence="2 3">CGMCC 4.7215</strain>
    </source>
</reference>
<feature type="compositionally biased region" description="Polar residues" evidence="1">
    <location>
        <begin position="74"/>
        <end position="95"/>
    </location>
</feature>
<dbReference type="InterPro" id="IPR055519">
    <property type="entry name" value="DUF7093"/>
</dbReference>
<feature type="compositionally biased region" description="Acidic residues" evidence="1">
    <location>
        <begin position="116"/>
        <end position="198"/>
    </location>
</feature>
<sequence>MSYKCSIFGHKYADSEVERERQEDGNEVIITVRETESCKRCEETRVVSENKEVTTLETAADIVGTDIEDDNESPEPTANSDVASPSSPSETGQESTVTDTGDTTQHTQGTGATVSEEIDPEEDDAVILEQESDDEDDEDREPGEWPEESTGDDNSDEDDTDWPEESTEDHNSDEDDTDWPEESTEDDNGDEEDIDWPEESTGSGDPDWELPTDIEPHPETEGPTRGSGSETLTIPEGEFFCSECEFTTSVESSSLRAGDFCPECHKGTLGHERD</sequence>
<evidence type="ECO:0000256" key="1">
    <source>
        <dbReference type="SAM" id="MobiDB-lite"/>
    </source>
</evidence>
<gene>
    <name evidence="2" type="ORF">ACFQJ7_02380</name>
</gene>
<dbReference type="EMBL" id="JBHSZQ010000002">
    <property type="protein sequence ID" value="MFC7124887.1"/>
    <property type="molecule type" value="Genomic_DNA"/>
</dbReference>
<protein>
    <submittedName>
        <fullName evidence="2">Uncharacterized protein</fullName>
    </submittedName>
</protein>
<feature type="region of interest" description="Disordered" evidence="1">
    <location>
        <begin position="54"/>
        <end position="233"/>
    </location>
</feature>
<name>A0ABD5X4F8_9EURY</name>
<dbReference type="AlphaFoldDB" id="A0ABD5X4F8"/>
<dbReference type="Proteomes" id="UP001596414">
    <property type="component" value="Unassembled WGS sequence"/>
</dbReference>
<accession>A0ABD5X4F8</accession>
<organism evidence="2 3">
    <name type="scientific">Halovenus rubra</name>
    <dbReference type="NCBI Taxonomy" id="869890"/>
    <lineage>
        <taxon>Archaea</taxon>
        <taxon>Methanobacteriati</taxon>
        <taxon>Methanobacteriota</taxon>
        <taxon>Stenosarchaea group</taxon>
        <taxon>Halobacteria</taxon>
        <taxon>Halobacteriales</taxon>
        <taxon>Haloarculaceae</taxon>
        <taxon>Halovenus</taxon>
    </lineage>
</organism>
<feature type="compositionally biased region" description="Low complexity" evidence="1">
    <location>
        <begin position="96"/>
        <end position="114"/>
    </location>
</feature>
<dbReference type="Pfam" id="PF23373">
    <property type="entry name" value="DUF7093"/>
    <property type="match status" value="1"/>
</dbReference>